<dbReference type="GO" id="GO:0004222">
    <property type="term" value="F:metalloendopeptidase activity"/>
    <property type="evidence" value="ECO:0007669"/>
    <property type="project" value="InterPro"/>
</dbReference>
<evidence type="ECO:0000259" key="12">
    <source>
        <dbReference type="PROSITE" id="PS50214"/>
    </source>
</evidence>
<dbReference type="Pfam" id="PF01562">
    <property type="entry name" value="Pep_M12B_propep"/>
    <property type="match status" value="1"/>
</dbReference>
<feature type="domain" description="Peptidase M12B" evidence="13">
    <location>
        <begin position="207"/>
        <end position="399"/>
    </location>
</feature>
<dbReference type="SUPFAM" id="SSF55486">
    <property type="entry name" value="Metalloproteases ('zincins'), catalytic domain"/>
    <property type="match status" value="1"/>
</dbReference>
<dbReference type="FunFam" id="4.10.70.10:FF:000001">
    <property type="entry name" value="Disintegrin and metalloproteinase domain-containing protein 22"/>
    <property type="match status" value="1"/>
</dbReference>
<comment type="caution">
    <text evidence="7">Lacks conserved residue(s) required for the propagation of feature annotation.</text>
</comment>
<evidence type="ECO:0000256" key="3">
    <source>
        <dbReference type="ARBA" id="ARBA00022989"/>
    </source>
</evidence>
<reference evidence="15" key="1">
    <citation type="submission" date="2025-08" db="UniProtKB">
        <authorList>
            <consortium name="RefSeq"/>
        </authorList>
    </citation>
    <scope>IDENTIFICATION</scope>
</reference>
<keyword evidence="7" id="KW-0245">EGF-like domain</keyword>
<organism evidence="14 15">
    <name type="scientific">Octodon degus</name>
    <name type="common">Degu</name>
    <name type="synonym">Sciurus degus</name>
    <dbReference type="NCBI Taxonomy" id="10160"/>
    <lineage>
        <taxon>Eukaryota</taxon>
        <taxon>Metazoa</taxon>
        <taxon>Chordata</taxon>
        <taxon>Craniata</taxon>
        <taxon>Vertebrata</taxon>
        <taxon>Euteleostomi</taxon>
        <taxon>Mammalia</taxon>
        <taxon>Eutheria</taxon>
        <taxon>Euarchontoglires</taxon>
        <taxon>Glires</taxon>
        <taxon>Rodentia</taxon>
        <taxon>Hystricomorpha</taxon>
        <taxon>Octodontidae</taxon>
        <taxon>Octodon</taxon>
    </lineage>
</organism>
<dbReference type="InterPro" id="IPR006586">
    <property type="entry name" value="ADAM_Cys-rich"/>
</dbReference>
<evidence type="ECO:0000256" key="10">
    <source>
        <dbReference type="SAM" id="SignalP"/>
    </source>
</evidence>
<evidence type="ECO:0000256" key="9">
    <source>
        <dbReference type="SAM" id="Phobius"/>
    </source>
</evidence>
<evidence type="ECO:0000256" key="2">
    <source>
        <dbReference type="ARBA" id="ARBA00022692"/>
    </source>
</evidence>
<accession>A0A6P3FWZ6</accession>
<keyword evidence="3 9" id="KW-1133">Transmembrane helix</keyword>
<feature type="disulfide bond" evidence="6">
    <location>
        <begin position="467"/>
        <end position="487"/>
    </location>
</feature>
<name>A0A6P3FWZ6_OCTDE</name>
<proteinExistence type="predicted"/>
<dbReference type="SUPFAM" id="SSF57552">
    <property type="entry name" value="Blood coagulation inhibitor (disintegrin)"/>
    <property type="match status" value="1"/>
</dbReference>
<feature type="domain" description="Disintegrin" evidence="12">
    <location>
        <begin position="409"/>
        <end position="495"/>
    </location>
</feature>
<dbReference type="SMART" id="SM00608">
    <property type="entry name" value="ACR"/>
    <property type="match status" value="1"/>
</dbReference>
<evidence type="ECO:0000256" key="1">
    <source>
        <dbReference type="ARBA" id="ARBA00004167"/>
    </source>
</evidence>
<dbReference type="GeneID" id="101566042"/>
<gene>
    <name evidence="15" type="primary">LOC101566042</name>
</gene>
<dbReference type="Gene3D" id="4.10.70.10">
    <property type="entry name" value="Disintegrin domain"/>
    <property type="match status" value="1"/>
</dbReference>
<dbReference type="InParanoid" id="A0A6P3FWZ6"/>
<comment type="subcellular location">
    <subcellularLocation>
        <location evidence="1">Membrane</location>
        <topology evidence="1">Single-pass membrane protein</topology>
    </subcellularLocation>
</comment>
<keyword evidence="14" id="KW-1185">Reference proteome</keyword>
<evidence type="ECO:0000256" key="7">
    <source>
        <dbReference type="PROSITE-ProRule" id="PRU00076"/>
    </source>
</evidence>
<dbReference type="PROSITE" id="PS50026">
    <property type="entry name" value="EGF_3"/>
    <property type="match status" value="1"/>
</dbReference>
<dbReference type="InterPro" id="IPR002870">
    <property type="entry name" value="Peptidase_M12B_N"/>
</dbReference>
<evidence type="ECO:0000313" key="14">
    <source>
        <dbReference type="Proteomes" id="UP000515203"/>
    </source>
</evidence>
<dbReference type="PANTHER" id="PTHR11905:SF140">
    <property type="entry name" value="A DISINTEGRIN AND METALLOPEPTIDASE DOMAIN 6-RELATED"/>
    <property type="match status" value="1"/>
</dbReference>
<evidence type="ECO:0000256" key="4">
    <source>
        <dbReference type="ARBA" id="ARBA00023136"/>
    </source>
</evidence>
<dbReference type="GO" id="GO:0009897">
    <property type="term" value="C:external side of plasma membrane"/>
    <property type="evidence" value="ECO:0007669"/>
    <property type="project" value="TreeGrafter"/>
</dbReference>
<dbReference type="Pfam" id="PF08516">
    <property type="entry name" value="ADAM_CR"/>
    <property type="match status" value="1"/>
</dbReference>
<dbReference type="SMART" id="SM00050">
    <property type="entry name" value="DISIN"/>
    <property type="match status" value="1"/>
</dbReference>
<feature type="region of interest" description="Disordered" evidence="8">
    <location>
        <begin position="170"/>
        <end position="194"/>
    </location>
</feature>
<evidence type="ECO:0000259" key="11">
    <source>
        <dbReference type="PROSITE" id="PS50026"/>
    </source>
</evidence>
<sequence>MSRGMRLAETHMPLGAPLLLLGLWALLGPVQASPDRPSWRYASVEVVIPRKHTHHGRGLQVPSWLSYSLRFGGQRHIIHLRKMTKFQPTNVLVVTQNDQGALQTQYPYIPVDCKYMGYVEEVPYSTANIDTCYGGLEGIIKLDDLTYEIKPLKDSLTFEHTVSQIMVDVNTTEPPFRPEEDRPSLPDGANDTTDPRIPSKVYLYHPIILKALIISPNEIYRRYGRNRTATIRFMMRLAGAIRGIAQNIGLTYIVIALCIFDTQDPMEITDYRMPQGPFFQFYKTTFFPTIRPNSALVILLQGPYELDVAPPYYGTCKDRHVIYLGLKRRHYFLGAVIGAQQVTRNFGLFYDHAYCQCQRRATCVMYLHPVLTDAFSNCSYMHLAHIVTGVTLWCLYFKSFTYYNHTDTEYLCGNRVVEPGEHCDCGSFKQCYTNPCCQTNCNLTPGSICDGQDCCTNCTYSPTGTLCRAIKNICDLPEHCLGNTLTCPEDLYMQDGTPCTEEGYCYLGNCSDRSMHCREIFGRNAVKGDIICYQINAKGNRFGHCSRAHSSLFHRPCLPENLLCGRLQCGNVSHLPRLQEHVSFHQSKFENSWCFGVDEHRETLTVDVGHVRSGSQCAPGKYCINFLCNGSLPDLNYDCAPEKCSFRGVCNNHRQCHCHVGWDPPLCKKRGAGGSASSGPPPRYIRVVTQKEDIVHFLRVVFGRIYAFIAALLFGVAANVRTIKTVTVQPANAPQPT</sequence>
<evidence type="ECO:0000256" key="6">
    <source>
        <dbReference type="PROSITE-ProRule" id="PRU00068"/>
    </source>
</evidence>
<dbReference type="InterPro" id="IPR001590">
    <property type="entry name" value="Peptidase_M12B"/>
</dbReference>
<dbReference type="GO" id="GO:1990913">
    <property type="term" value="C:sperm head plasma membrane"/>
    <property type="evidence" value="ECO:0007669"/>
    <property type="project" value="TreeGrafter"/>
</dbReference>
<dbReference type="PROSITE" id="PS01186">
    <property type="entry name" value="EGF_2"/>
    <property type="match status" value="1"/>
</dbReference>
<dbReference type="PANTHER" id="PTHR11905">
    <property type="entry name" value="ADAM A DISINTEGRIN AND METALLOPROTEASE DOMAIN"/>
    <property type="match status" value="1"/>
</dbReference>
<keyword evidence="5 7" id="KW-1015">Disulfide bond</keyword>
<feature type="signal peptide" evidence="10">
    <location>
        <begin position="1"/>
        <end position="32"/>
    </location>
</feature>
<dbReference type="InterPro" id="IPR036436">
    <property type="entry name" value="Disintegrin_dom_sf"/>
</dbReference>
<dbReference type="Gene3D" id="3.40.390.10">
    <property type="entry name" value="Collagenase (Catalytic Domain)"/>
    <property type="match status" value="1"/>
</dbReference>
<dbReference type="AlphaFoldDB" id="A0A6P3FWZ6"/>
<dbReference type="FunCoup" id="A0A6P3FWZ6">
    <property type="interactions" value="16"/>
</dbReference>
<dbReference type="GO" id="GO:0006508">
    <property type="term" value="P:proteolysis"/>
    <property type="evidence" value="ECO:0007669"/>
    <property type="project" value="InterPro"/>
</dbReference>
<evidence type="ECO:0000259" key="13">
    <source>
        <dbReference type="PROSITE" id="PS50215"/>
    </source>
</evidence>
<dbReference type="InterPro" id="IPR000742">
    <property type="entry name" value="EGF"/>
</dbReference>
<keyword evidence="2 9" id="KW-0812">Transmembrane</keyword>
<feature type="disulfide bond" evidence="7">
    <location>
        <begin position="658"/>
        <end position="667"/>
    </location>
</feature>
<evidence type="ECO:0000313" key="15">
    <source>
        <dbReference type="RefSeq" id="XP_004648864.2"/>
    </source>
</evidence>
<evidence type="ECO:0000256" key="8">
    <source>
        <dbReference type="SAM" id="MobiDB-lite"/>
    </source>
</evidence>
<dbReference type="Pfam" id="PF01421">
    <property type="entry name" value="Reprolysin"/>
    <property type="match status" value="1"/>
</dbReference>
<dbReference type="RefSeq" id="XP_004648864.2">
    <property type="nucleotide sequence ID" value="XM_004648807.2"/>
</dbReference>
<dbReference type="PROSITE" id="PS50215">
    <property type="entry name" value="ADAM_MEPRO"/>
    <property type="match status" value="1"/>
</dbReference>
<evidence type="ECO:0000256" key="5">
    <source>
        <dbReference type="ARBA" id="ARBA00023157"/>
    </source>
</evidence>
<feature type="chain" id="PRO_5027842303" evidence="10">
    <location>
        <begin position="33"/>
        <end position="737"/>
    </location>
</feature>
<dbReference type="OrthoDB" id="5951731at2759"/>
<dbReference type="PROSITE" id="PS50214">
    <property type="entry name" value="DISINTEGRIN_2"/>
    <property type="match status" value="1"/>
</dbReference>
<dbReference type="Pfam" id="PF00200">
    <property type="entry name" value="Disintegrin"/>
    <property type="match status" value="1"/>
</dbReference>
<feature type="transmembrane region" description="Helical" evidence="9">
    <location>
        <begin position="701"/>
        <end position="720"/>
    </location>
</feature>
<protein>
    <submittedName>
        <fullName evidence="15">Disintegrin and metalloproteinase domain-containing protein 21-like</fullName>
    </submittedName>
</protein>
<keyword evidence="4 9" id="KW-0472">Membrane</keyword>
<feature type="domain" description="EGF-like" evidence="11">
    <location>
        <begin position="635"/>
        <end position="668"/>
    </location>
</feature>
<keyword evidence="10" id="KW-0732">Signal</keyword>
<dbReference type="Proteomes" id="UP000515203">
    <property type="component" value="Unplaced"/>
</dbReference>
<dbReference type="InterPro" id="IPR001762">
    <property type="entry name" value="Disintegrin_dom"/>
</dbReference>
<dbReference type="GO" id="GO:0008584">
    <property type="term" value="P:male gonad development"/>
    <property type="evidence" value="ECO:0007669"/>
    <property type="project" value="TreeGrafter"/>
</dbReference>
<dbReference type="InterPro" id="IPR024079">
    <property type="entry name" value="MetalloPept_cat_dom_sf"/>
</dbReference>